<feature type="compositionally biased region" description="Basic and acidic residues" evidence="1">
    <location>
        <begin position="408"/>
        <end position="438"/>
    </location>
</feature>
<dbReference type="EMBL" id="CAXAMN010025917">
    <property type="protein sequence ID" value="CAK9099113.1"/>
    <property type="molecule type" value="Genomic_DNA"/>
</dbReference>
<comment type="caution">
    <text evidence="2">The sequence shown here is derived from an EMBL/GenBank/DDBJ whole genome shotgun (WGS) entry which is preliminary data.</text>
</comment>
<feature type="region of interest" description="Disordered" evidence="1">
    <location>
        <begin position="155"/>
        <end position="184"/>
    </location>
</feature>
<evidence type="ECO:0008006" key="4">
    <source>
        <dbReference type="Google" id="ProtNLM"/>
    </source>
</evidence>
<sequence>MTSLANFDENNPRASISSPRSLQACKQEGVLPQELIFKPMEAFQEKNLSPRLVKLRYDFFEAKRRDLLAAARRARDALLADEKREKESNDQALALVAKESGLSKGAVLALNSDTLKMERQKLLRAQETERNWLKNALQCELNQLKQLESANQFLSEESKNQEDALREHSRKMKELNDKRAAEEERKQLEMEARQKLEKQLAKEEFHKQQLEIKKQQKLDALKQKEAYERQVKEAERKKEMEREKAEKREQEYRELQARKDEMKAQDQRRTDIMAQKQEQFQEYLRERKEQRDMRIYNSILANQELEQKRRDDFEKKQQEDFAREERLLQVQAKRSEETAKKQFRTLMKRQMIKEEAIRKAEERRTAILDQQEETEYRLMEHEAKKERYLDFKRELDGLRSKNKEINVERQRRREEHERETIADAVKKKDEPARCRRDPNSGAKRGACWTSTTELLSYETGRWNARCDGGW</sequence>
<dbReference type="PANTHER" id="PTHR38019:SF1">
    <property type="entry name" value="N-ACETYLTRANSFERASE DOMAIN-CONTAINING PROTEIN"/>
    <property type="match status" value="1"/>
</dbReference>
<evidence type="ECO:0000313" key="3">
    <source>
        <dbReference type="Proteomes" id="UP001642484"/>
    </source>
</evidence>
<gene>
    <name evidence="2" type="ORF">CCMP2556_LOCUS46910</name>
</gene>
<feature type="region of interest" description="Disordered" evidence="1">
    <location>
        <begin position="233"/>
        <end position="268"/>
    </location>
</feature>
<dbReference type="Proteomes" id="UP001642484">
    <property type="component" value="Unassembled WGS sequence"/>
</dbReference>
<evidence type="ECO:0000256" key="1">
    <source>
        <dbReference type="SAM" id="MobiDB-lite"/>
    </source>
</evidence>
<evidence type="ECO:0000313" key="2">
    <source>
        <dbReference type="EMBL" id="CAK9099113.1"/>
    </source>
</evidence>
<keyword evidence="3" id="KW-1185">Reference proteome</keyword>
<reference evidence="2 3" key="1">
    <citation type="submission" date="2024-02" db="EMBL/GenBank/DDBJ databases">
        <authorList>
            <person name="Chen Y."/>
            <person name="Shah S."/>
            <person name="Dougan E. K."/>
            <person name="Thang M."/>
            <person name="Chan C."/>
        </authorList>
    </citation>
    <scope>NUCLEOTIDE SEQUENCE [LARGE SCALE GENOMIC DNA]</scope>
</reference>
<feature type="region of interest" description="Disordered" evidence="1">
    <location>
        <begin position="408"/>
        <end position="445"/>
    </location>
</feature>
<feature type="compositionally biased region" description="Basic and acidic residues" evidence="1">
    <location>
        <begin position="156"/>
        <end position="184"/>
    </location>
</feature>
<name>A0ABP0RHB5_9DINO</name>
<organism evidence="2 3">
    <name type="scientific">Durusdinium trenchii</name>
    <dbReference type="NCBI Taxonomy" id="1381693"/>
    <lineage>
        <taxon>Eukaryota</taxon>
        <taxon>Sar</taxon>
        <taxon>Alveolata</taxon>
        <taxon>Dinophyceae</taxon>
        <taxon>Suessiales</taxon>
        <taxon>Symbiodiniaceae</taxon>
        <taxon>Durusdinium</taxon>
    </lineage>
</organism>
<accession>A0ABP0RHB5</accession>
<feature type="region of interest" description="Disordered" evidence="1">
    <location>
        <begin position="1"/>
        <end position="21"/>
    </location>
</feature>
<proteinExistence type="predicted"/>
<dbReference type="PANTHER" id="PTHR38019">
    <property type="entry name" value="KDA ANTIGEN P200, PUTATIVE-RELATED"/>
    <property type="match status" value="1"/>
</dbReference>
<protein>
    <recommendedName>
        <fullName evidence="4">Meiosis-specific nuclear structural protein 1</fullName>
    </recommendedName>
</protein>